<dbReference type="RefSeq" id="WP_188748453.1">
    <property type="nucleotide sequence ID" value="NZ_BMIJ01000004.1"/>
</dbReference>
<name>A0ABQ1KDI4_9GAMM</name>
<keyword evidence="3" id="KW-1185">Reference proteome</keyword>
<dbReference type="Proteomes" id="UP000629025">
    <property type="component" value="Unassembled WGS sequence"/>
</dbReference>
<protein>
    <recommendedName>
        <fullName evidence="1">Hemerythrin-like domain-containing protein</fullName>
    </recommendedName>
</protein>
<evidence type="ECO:0000259" key="1">
    <source>
        <dbReference type="Pfam" id="PF01814"/>
    </source>
</evidence>
<gene>
    <name evidence="2" type="ORF">GCM10011352_23390</name>
</gene>
<organism evidence="2 3">
    <name type="scientific">Marinobacterium zhoushanense</name>
    <dbReference type="NCBI Taxonomy" id="1679163"/>
    <lineage>
        <taxon>Bacteria</taxon>
        <taxon>Pseudomonadati</taxon>
        <taxon>Pseudomonadota</taxon>
        <taxon>Gammaproteobacteria</taxon>
        <taxon>Oceanospirillales</taxon>
        <taxon>Oceanospirillaceae</taxon>
        <taxon>Marinobacterium</taxon>
    </lineage>
</organism>
<evidence type="ECO:0000313" key="2">
    <source>
        <dbReference type="EMBL" id="GGB96591.1"/>
    </source>
</evidence>
<sequence>MKRSAELRALSSDHHRALVLAKQAKQATAENEAALAKLWLEIERAYRSELEPHFAIEERYLSEPLMELGETALVERLHKEHRRLRSYFATDADHSLNALHAFGELLARHVRFEEREFFNIAESRLSTEILAAVEHTSEHRQP</sequence>
<dbReference type="InterPro" id="IPR012312">
    <property type="entry name" value="Hemerythrin-like"/>
</dbReference>
<proteinExistence type="predicted"/>
<dbReference type="EMBL" id="BMIJ01000004">
    <property type="protein sequence ID" value="GGB96591.1"/>
    <property type="molecule type" value="Genomic_DNA"/>
</dbReference>
<comment type="caution">
    <text evidence="2">The sequence shown here is derived from an EMBL/GenBank/DDBJ whole genome shotgun (WGS) entry which is preliminary data.</text>
</comment>
<reference evidence="3" key="1">
    <citation type="journal article" date="2019" name="Int. J. Syst. Evol. Microbiol.">
        <title>The Global Catalogue of Microorganisms (GCM) 10K type strain sequencing project: providing services to taxonomists for standard genome sequencing and annotation.</title>
        <authorList>
            <consortium name="The Broad Institute Genomics Platform"/>
            <consortium name="The Broad Institute Genome Sequencing Center for Infectious Disease"/>
            <person name="Wu L."/>
            <person name="Ma J."/>
        </authorList>
    </citation>
    <scope>NUCLEOTIDE SEQUENCE [LARGE SCALE GENOMIC DNA]</scope>
    <source>
        <strain evidence="3">CGMCC 1.15341</strain>
    </source>
</reference>
<evidence type="ECO:0000313" key="3">
    <source>
        <dbReference type="Proteomes" id="UP000629025"/>
    </source>
</evidence>
<feature type="domain" description="Hemerythrin-like" evidence="1">
    <location>
        <begin position="8"/>
        <end position="120"/>
    </location>
</feature>
<accession>A0ABQ1KDI4</accession>
<dbReference type="Pfam" id="PF01814">
    <property type="entry name" value="Hemerythrin"/>
    <property type="match status" value="1"/>
</dbReference>